<dbReference type="GO" id="GO:0008234">
    <property type="term" value="F:cysteine-type peptidase activity"/>
    <property type="evidence" value="ECO:0007669"/>
    <property type="project" value="UniProtKB-KW"/>
</dbReference>
<dbReference type="Gramene" id="TVU42741">
    <property type="protein sequence ID" value="TVU42741"/>
    <property type="gene ID" value="EJB05_09162"/>
</dbReference>
<keyword evidence="2" id="KW-0645">Protease</keyword>
<dbReference type="InterPro" id="IPR044613">
    <property type="entry name" value="Nep1/2-like"/>
</dbReference>
<gene>
    <name evidence="6" type="ORF">EJB05_09162</name>
</gene>
<dbReference type="Proteomes" id="UP000324897">
    <property type="component" value="Unassembled WGS sequence"/>
</dbReference>
<dbReference type="InterPro" id="IPR003653">
    <property type="entry name" value="Peptidase_C48_C"/>
</dbReference>
<feature type="domain" description="Ubiquitin-like protease family profile" evidence="5">
    <location>
        <begin position="1"/>
        <end position="100"/>
    </location>
</feature>
<dbReference type="PANTHER" id="PTHR46468">
    <property type="entry name" value="SENTRIN-SPECIFIC PROTEASE 8"/>
    <property type="match status" value="1"/>
</dbReference>
<sequence length="152" mass="16406">MGEVAVSGGVRELLSLPTSGYHWSLLVFDDTSPSSGPRFVHHDSIQGAPNFPVAERLVDALSPLLVDAPGSRVPLVPGPTPSQTNDYDCGVYVMAIARAVCSWWIGRGEGGISNWFDAVRAEVDAARVKAMRPELLELINHLIEEKAKARAE</sequence>
<dbReference type="GO" id="GO:0019784">
    <property type="term" value="F:deNEDDylase activity"/>
    <property type="evidence" value="ECO:0007669"/>
    <property type="project" value="InterPro"/>
</dbReference>
<evidence type="ECO:0000256" key="4">
    <source>
        <dbReference type="ARBA" id="ARBA00022807"/>
    </source>
</evidence>
<feature type="non-terminal residue" evidence="6">
    <location>
        <position position="152"/>
    </location>
</feature>
<dbReference type="OrthoDB" id="5065855at2759"/>
<evidence type="ECO:0000259" key="5">
    <source>
        <dbReference type="PROSITE" id="PS50600"/>
    </source>
</evidence>
<evidence type="ECO:0000313" key="6">
    <source>
        <dbReference type="EMBL" id="TVU42741.1"/>
    </source>
</evidence>
<keyword evidence="4" id="KW-0788">Thiol protease</keyword>
<dbReference type="InterPro" id="IPR038765">
    <property type="entry name" value="Papain-like_cys_pep_sf"/>
</dbReference>
<evidence type="ECO:0000256" key="2">
    <source>
        <dbReference type="ARBA" id="ARBA00022670"/>
    </source>
</evidence>
<dbReference type="Gene3D" id="3.40.395.10">
    <property type="entry name" value="Adenoviral Proteinase, Chain A"/>
    <property type="match status" value="1"/>
</dbReference>
<evidence type="ECO:0000256" key="1">
    <source>
        <dbReference type="ARBA" id="ARBA00005234"/>
    </source>
</evidence>
<keyword evidence="7" id="KW-1185">Reference proteome</keyword>
<proteinExistence type="inferred from homology"/>
<dbReference type="GO" id="GO:0006508">
    <property type="term" value="P:proteolysis"/>
    <property type="evidence" value="ECO:0007669"/>
    <property type="project" value="UniProtKB-KW"/>
</dbReference>
<comment type="similarity">
    <text evidence="1">Belongs to the peptidase C48 family.</text>
</comment>
<evidence type="ECO:0000256" key="3">
    <source>
        <dbReference type="ARBA" id="ARBA00022801"/>
    </source>
</evidence>
<evidence type="ECO:0000313" key="7">
    <source>
        <dbReference type="Proteomes" id="UP000324897"/>
    </source>
</evidence>
<dbReference type="AlphaFoldDB" id="A0A5J9W469"/>
<comment type="caution">
    <text evidence="6">The sequence shown here is derived from an EMBL/GenBank/DDBJ whole genome shotgun (WGS) entry which is preliminary data.</text>
</comment>
<dbReference type="PANTHER" id="PTHR46468:SF1">
    <property type="entry name" value="SENTRIN-SPECIFIC PROTEASE 8"/>
    <property type="match status" value="1"/>
</dbReference>
<dbReference type="PROSITE" id="PS50600">
    <property type="entry name" value="ULP_PROTEASE"/>
    <property type="match status" value="1"/>
</dbReference>
<keyword evidence="3" id="KW-0378">Hydrolase</keyword>
<accession>A0A5J9W469</accession>
<organism evidence="6 7">
    <name type="scientific">Eragrostis curvula</name>
    <name type="common">weeping love grass</name>
    <dbReference type="NCBI Taxonomy" id="38414"/>
    <lineage>
        <taxon>Eukaryota</taxon>
        <taxon>Viridiplantae</taxon>
        <taxon>Streptophyta</taxon>
        <taxon>Embryophyta</taxon>
        <taxon>Tracheophyta</taxon>
        <taxon>Spermatophyta</taxon>
        <taxon>Magnoliopsida</taxon>
        <taxon>Liliopsida</taxon>
        <taxon>Poales</taxon>
        <taxon>Poaceae</taxon>
        <taxon>PACMAD clade</taxon>
        <taxon>Chloridoideae</taxon>
        <taxon>Eragrostideae</taxon>
        <taxon>Eragrostidinae</taxon>
        <taxon>Eragrostis</taxon>
    </lineage>
</organism>
<name>A0A5J9W469_9POAL</name>
<feature type="non-terminal residue" evidence="6">
    <location>
        <position position="1"/>
    </location>
</feature>
<dbReference type="EMBL" id="RWGY01000005">
    <property type="protein sequence ID" value="TVU42741.1"/>
    <property type="molecule type" value="Genomic_DNA"/>
</dbReference>
<dbReference type="Pfam" id="PF02902">
    <property type="entry name" value="Peptidase_C48"/>
    <property type="match status" value="1"/>
</dbReference>
<reference evidence="6 7" key="1">
    <citation type="journal article" date="2019" name="Sci. Rep.">
        <title>A high-quality genome of Eragrostis curvula grass provides insights into Poaceae evolution and supports new strategies to enhance forage quality.</title>
        <authorList>
            <person name="Carballo J."/>
            <person name="Santos B.A.C.M."/>
            <person name="Zappacosta D."/>
            <person name="Garbus I."/>
            <person name="Selva J.P."/>
            <person name="Gallo C.A."/>
            <person name="Diaz A."/>
            <person name="Albertini E."/>
            <person name="Caccamo M."/>
            <person name="Echenique V."/>
        </authorList>
    </citation>
    <scope>NUCLEOTIDE SEQUENCE [LARGE SCALE GENOMIC DNA]</scope>
    <source>
        <strain evidence="7">cv. Victoria</strain>
        <tissue evidence="6">Leaf</tissue>
    </source>
</reference>
<protein>
    <recommendedName>
        <fullName evidence="5">Ubiquitin-like protease family profile domain-containing protein</fullName>
    </recommendedName>
</protein>
<dbReference type="GO" id="GO:0000338">
    <property type="term" value="P:protein deneddylation"/>
    <property type="evidence" value="ECO:0007669"/>
    <property type="project" value="TreeGrafter"/>
</dbReference>
<dbReference type="SUPFAM" id="SSF54001">
    <property type="entry name" value="Cysteine proteinases"/>
    <property type="match status" value="1"/>
</dbReference>